<dbReference type="PANTHER" id="PTHR47765">
    <property type="entry name" value="3'-5' EXONUCLEASE DOMAIN-CONTAINING PROTEIN"/>
    <property type="match status" value="1"/>
</dbReference>
<dbReference type="GO" id="GO:0006139">
    <property type="term" value="P:nucleobase-containing compound metabolic process"/>
    <property type="evidence" value="ECO:0007669"/>
    <property type="project" value="InterPro"/>
</dbReference>
<dbReference type="EMBL" id="JALJOU010000003">
    <property type="protein sequence ID" value="KAK9845457.1"/>
    <property type="molecule type" value="Genomic_DNA"/>
</dbReference>
<dbReference type="Proteomes" id="UP001445335">
    <property type="component" value="Unassembled WGS sequence"/>
</dbReference>
<dbReference type="SUPFAM" id="SSF54427">
    <property type="entry name" value="NTF2-like"/>
    <property type="match status" value="1"/>
</dbReference>
<dbReference type="Gene3D" id="3.10.450.50">
    <property type="match status" value="1"/>
</dbReference>
<dbReference type="InterPro" id="IPR002562">
    <property type="entry name" value="3'-5'_exonuclease_dom"/>
</dbReference>
<evidence type="ECO:0000259" key="2">
    <source>
        <dbReference type="SMART" id="SM00474"/>
    </source>
</evidence>
<gene>
    <name evidence="3" type="ORF">WJX81_006883</name>
</gene>
<dbReference type="Pfam" id="PF01612">
    <property type="entry name" value="DNA_pol_A_exo1"/>
    <property type="match status" value="1"/>
</dbReference>
<comment type="caution">
    <text evidence="3">The sequence shown here is derived from an EMBL/GenBank/DDBJ whole genome shotgun (WGS) entry which is preliminary data.</text>
</comment>
<dbReference type="InterPro" id="IPR036397">
    <property type="entry name" value="RNaseH_sf"/>
</dbReference>
<organism evidence="3 4">
    <name type="scientific">Elliptochloris bilobata</name>
    <dbReference type="NCBI Taxonomy" id="381761"/>
    <lineage>
        <taxon>Eukaryota</taxon>
        <taxon>Viridiplantae</taxon>
        <taxon>Chlorophyta</taxon>
        <taxon>core chlorophytes</taxon>
        <taxon>Trebouxiophyceae</taxon>
        <taxon>Trebouxiophyceae incertae sedis</taxon>
        <taxon>Elliptochloris clade</taxon>
        <taxon>Elliptochloris</taxon>
    </lineage>
</organism>
<dbReference type="AlphaFoldDB" id="A0AAW1SHD9"/>
<sequence length="593" mass="63862">MRGPELESYCSLADGWNVTLVEGAEALAFARRDIVPDAYVCALDAEWDCTAAPCAALVQLAFRLRSGGREVLLLDLLKLPTHEAHSFLGDVFRNRDVLKVGYAFVGDLRAIDAALGGVASVQPAVDLASLHRVLAVRGLAALPPAGQRGLAGLVHAQLGCTLDKQLQCSAWAERPLSAAQVRYAALDAAILLDLLDAFAAAAPPHRHPLACLTPAAAKPRLVERGRDALADAEQRGGETGPVEVPWAPGDAPRFVCDANLEGLARQLRMCGLDATSTPSGGPHTQRFLVHRWLVDAAEREARLVLTTDKAFVAMRYTRACFLVAAPDKKAQLAQVLAALGIAVPEGRLLSRCAACNGEFGPRPLRPDEVADSGVPLPGSFTALQPAERRRTLRLQLQALSAKGFGKPSVAVKEVTKNKPHWEVERDLCPCSSDRKYADCCAPYLKSKAVAPTPEVVMRSRFTAYVKQVPQYIVDTTHPENPAFGGSANPDGSPSSSLLEDADATCRKVAFRRLNIVRAHAPELDASEAWVTFQAWYRVVGQLGQARKGGPKEKRMDEVSRFLRSPDGRWLYHGGEVAVNGAHKADGEWAEPSS</sequence>
<dbReference type="InterPro" id="IPR002782">
    <property type="entry name" value="Mut7-C_RNAse_dom"/>
</dbReference>
<dbReference type="GO" id="GO:0008408">
    <property type="term" value="F:3'-5' exonuclease activity"/>
    <property type="evidence" value="ECO:0007669"/>
    <property type="project" value="InterPro"/>
</dbReference>
<dbReference type="PANTHER" id="PTHR47765:SF2">
    <property type="entry name" value="EXONUCLEASE MUT-7 HOMOLOG"/>
    <property type="match status" value="1"/>
</dbReference>
<reference evidence="3 4" key="1">
    <citation type="journal article" date="2024" name="Nat. Commun.">
        <title>Phylogenomics reveals the evolutionary origins of lichenization in chlorophyte algae.</title>
        <authorList>
            <person name="Puginier C."/>
            <person name="Libourel C."/>
            <person name="Otte J."/>
            <person name="Skaloud P."/>
            <person name="Haon M."/>
            <person name="Grisel S."/>
            <person name="Petersen M."/>
            <person name="Berrin J.G."/>
            <person name="Delaux P.M."/>
            <person name="Dal Grande F."/>
            <person name="Keller J."/>
        </authorList>
    </citation>
    <scope>NUCLEOTIDE SEQUENCE [LARGE SCALE GENOMIC DNA]</scope>
    <source>
        <strain evidence="3 4">SAG 245.80</strain>
    </source>
</reference>
<dbReference type="InterPro" id="IPR004027">
    <property type="entry name" value="SEC_C_motif"/>
</dbReference>
<keyword evidence="4" id="KW-1185">Reference proteome</keyword>
<evidence type="ECO:0000313" key="4">
    <source>
        <dbReference type="Proteomes" id="UP001445335"/>
    </source>
</evidence>
<evidence type="ECO:0000313" key="3">
    <source>
        <dbReference type="EMBL" id="KAK9845457.1"/>
    </source>
</evidence>
<dbReference type="InterPro" id="IPR032710">
    <property type="entry name" value="NTF2-like_dom_sf"/>
</dbReference>
<dbReference type="Pfam" id="PF02810">
    <property type="entry name" value="SEC-C"/>
    <property type="match status" value="1"/>
</dbReference>
<dbReference type="SUPFAM" id="SSF53098">
    <property type="entry name" value="Ribonuclease H-like"/>
    <property type="match status" value="1"/>
</dbReference>
<feature type="domain" description="3'-5' exonuclease" evidence="2">
    <location>
        <begin position="18"/>
        <end position="203"/>
    </location>
</feature>
<accession>A0AAW1SHD9</accession>
<dbReference type="Pfam" id="PF17775">
    <property type="entry name" value="YchJ_M-like"/>
    <property type="match status" value="1"/>
</dbReference>
<dbReference type="InterPro" id="IPR048469">
    <property type="entry name" value="YchJ-like_M"/>
</dbReference>
<protein>
    <recommendedName>
        <fullName evidence="2">3'-5' exonuclease domain-containing protein</fullName>
    </recommendedName>
</protein>
<evidence type="ECO:0000256" key="1">
    <source>
        <dbReference type="SAM" id="MobiDB-lite"/>
    </source>
</evidence>
<dbReference type="InterPro" id="IPR052408">
    <property type="entry name" value="Exonuclease_MUT-7-like"/>
</dbReference>
<dbReference type="InterPro" id="IPR012337">
    <property type="entry name" value="RNaseH-like_sf"/>
</dbReference>
<dbReference type="Pfam" id="PF01927">
    <property type="entry name" value="Mut7-C"/>
    <property type="match status" value="1"/>
</dbReference>
<feature type="region of interest" description="Disordered" evidence="1">
    <location>
        <begin position="479"/>
        <end position="498"/>
    </location>
</feature>
<proteinExistence type="predicted"/>
<dbReference type="SMART" id="SM00474">
    <property type="entry name" value="35EXOc"/>
    <property type="match status" value="1"/>
</dbReference>
<dbReference type="GO" id="GO:0003676">
    <property type="term" value="F:nucleic acid binding"/>
    <property type="evidence" value="ECO:0007669"/>
    <property type="project" value="InterPro"/>
</dbReference>
<dbReference type="Gene3D" id="3.30.420.10">
    <property type="entry name" value="Ribonuclease H-like superfamily/Ribonuclease H"/>
    <property type="match status" value="1"/>
</dbReference>
<name>A0AAW1SHD9_9CHLO</name>